<dbReference type="AlphaFoldDB" id="A0AAD5N2Q4"/>
<evidence type="ECO:0000313" key="1">
    <source>
        <dbReference type="EMBL" id="KAJ1358639.1"/>
    </source>
</evidence>
<comment type="caution">
    <text evidence="1">The sequence shown here is derived from an EMBL/GenBank/DDBJ whole genome shotgun (WGS) entry which is preliminary data.</text>
</comment>
<accession>A0AAD5N2Q4</accession>
<dbReference type="Proteomes" id="UP001196413">
    <property type="component" value="Unassembled WGS sequence"/>
</dbReference>
<keyword evidence="2" id="KW-1185">Reference proteome</keyword>
<organism evidence="1 2">
    <name type="scientific">Parelaphostrongylus tenuis</name>
    <name type="common">Meningeal worm</name>
    <dbReference type="NCBI Taxonomy" id="148309"/>
    <lineage>
        <taxon>Eukaryota</taxon>
        <taxon>Metazoa</taxon>
        <taxon>Ecdysozoa</taxon>
        <taxon>Nematoda</taxon>
        <taxon>Chromadorea</taxon>
        <taxon>Rhabditida</taxon>
        <taxon>Rhabditina</taxon>
        <taxon>Rhabditomorpha</taxon>
        <taxon>Strongyloidea</taxon>
        <taxon>Metastrongylidae</taxon>
        <taxon>Parelaphostrongylus</taxon>
    </lineage>
</organism>
<proteinExistence type="predicted"/>
<protein>
    <submittedName>
        <fullName evidence="1">Uncharacterized protein</fullName>
    </submittedName>
</protein>
<name>A0AAD5N2Q4_PARTN</name>
<dbReference type="EMBL" id="JAHQIW010003417">
    <property type="protein sequence ID" value="KAJ1358639.1"/>
    <property type="molecule type" value="Genomic_DNA"/>
</dbReference>
<reference evidence="1" key="1">
    <citation type="submission" date="2021-06" db="EMBL/GenBank/DDBJ databases">
        <title>Parelaphostrongylus tenuis whole genome reference sequence.</title>
        <authorList>
            <person name="Garwood T.J."/>
            <person name="Larsen P.A."/>
            <person name="Fountain-Jones N.M."/>
            <person name="Garbe J.R."/>
            <person name="Macchietto M.G."/>
            <person name="Kania S.A."/>
            <person name="Gerhold R.W."/>
            <person name="Richards J.E."/>
            <person name="Wolf T.M."/>
        </authorList>
    </citation>
    <scope>NUCLEOTIDE SEQUENCE</scope>
    <source>
        <strain evidence="1">MNPRO001-30</strain>
        <tissue evidence="1">Meninges</tissue>
    </source>
</reference>
<gene>
    <name evidence="1" type="ORF">KIN20_017116</name>
</gene>
<sequence>MDKCFEFLNNQPEYKKFTCEKAKEMINIAFGANRFGLKVRVLRLPGDNHWFERHRLLKKIRIASRQTENTLTNEDFLCCSSTFISMHYASGDYTVPTRIRFTSSEAAWSTSTVPVTKQNEDHHEFLEI</sequence>
<evidence type="ECO:0000313" key="2">
    <source>
        <dbReference type="Proteomes" id="UP001196413"/>
    </source>
</evidence>